<feature type="compositionally biased region" description="Basic and acidic residues" evidence="3">
    <location>
        <begin position="169"/>
        <end position="188"/>
    </location>
</feature>
<sequence>MEADETHQNKPSGIPRPSKIPVQTSRLPVPVQRANSIRQWKSRESLMVEEEPAPQSPRLRTTVSQDRLAPSPTARSSTTNRTPSASFPTRTPNRASAGSSSNVRTSSATTPQPMRLVKGPIAHMSCHGTRPGPNTASAVRHRSSQQSLTSQFSPRQDHFPADVMGSLNDVHEEPDHASKTRSLTERTIETLSRLPSSPANKGRHAPSFYETAITGRKTSRPSSRASTLGSSHRSDDLSDLSLPGSRPTSRDGTDDGTSTVRSHASSFKSSLPTFEGAPLRTRRSVQSMYVPKTSSTARSVRSSVYGALPARTRSPSPAATEIHVPKSSSRAATARLTKKPSVQGLAKKSSSSTLKGDAPRKASIASRGSSAPSVEGTSTSISSSSTSLTVDSAEQSGPAYRKTSAALREQIAKAKAAKRAAQQKEGQNGAGGFPADFNFDLVTDPFNQRRDDKSQAAVLKSRLESARTSGRLNIAAMGLKEIPRDVLQMYNIEYIGQSGSAWAESVDLTRFVAADNEIEMISDEMFPDVDPQELAEQEDSQGNIFAGLETLDLHGNILVSLPMGLRRLSFLTSLNLSLNRLGNNCLEVICQIPSLKDLKLGGNLLYGPLDPCFSKLENLENLDLHGNQLSALPSNFGNLSRLRILNLSENSFEELPFDILSHLPLTELVARKNQLHGTLIQDSVDALQSLQTIDVSSNQLTHICSPGKTVAMPALHQFCVSMNRLQALPDISSWTNLITLAADENSINAIPEGFTKLEKLRTVDFSSNDIRIVPAEIGRMENLANLRLSGNPLREKKFSSISTEEMKEILAQRLEPDETEHIPEPSSAIEAPDGYFTCPEPQETEPKRKAVPKPVPEPAPQRVPQVKAPAPVHAQQDNHDDDSRSEMDHFTTPPTSAPGSPMSTRSHQQQHRRQPSIEPWPVKPGGVLDRSNTQSASLHPVICSKLAASHRIVEVHLHHNLFTSLPESLTFFAETLTALSLSHNQLVGESYLTTDTPLDLPALSELNLAHNHITSLQPLLTNLHAPTLSKLDVSFNRISALPPGTSLRDAFPNLTVLLISNNHLVDLEPDAIKGLRVVDAANNDIAHLNPRIGLLGRPAGNLERLEVSGNRFRVPRWSVLERGTEATLRWLRGRVPVAEMGAWRGEDGEEDE</sequence>
<feature type="compositionally biased region" description="Polar residues" evidence="3">
    <location>
        <begin position="263"/>
        <end position="272"/>
    </location>
</feature>
<feature type="compositionally biased region" description="Low complexity" evidence="3">
    <location>
        <begin position="377"/>
        <end position="389"/>
    </location>
</feature>
<dbReference type="PANTHER" id="PTHR48051:SF27">
    <property type="entry name" value="LEUCINE-RICH REPEAT-CONTAINING PROTEIN 40"/>
    <property type="match status" value="1"/>
</dbReference>
<dbReference type="KEGG" id="cthr:CTHT_0044910"/>
<keyword evidence="2" id="KW-0677">Repeat</keyword>
<dbReference type="Pfam" id="PF00560">
    <property type="entry name" value="LRR_1"/>
    <property type="match status" value="1"/>
</dbReference>
<dbReference type="PANTHER" id="PTHR48051">
    <property type="match status" value="1"/>
</dbReference>
<dbReference type="GeneID" id="18258529"/>
<dbReference type="Gene3D" id="3.80.10.10">
    <property type="entry name" value="Ribonuclease Inhibitor"/>
    <property type="match status" value="3"/>
</dbReference>
<dbReference type="OrthoDB" id="676979at2759"/>
<dbReference type="HOGENOM" id="CLU_007408_0_0_1"/>
<protein>
    <submittedName>
        <fullName evidence="4">Putative leucine-rich protein</fullName>
    </submittedName>
</protein>
<dbReference type="eggNOG" id="KOG0472">
    <property type="taxonomic scope" value="Eukaryota"/>
</dbReference>
<dbReference type="PROSITE" id="PS51450">
    <property type="entry name" value="LRR"/>
    <property type="match status" value="3"/>
</dbReference>
<dbReference type="InterPro" id="IPR032675">
    <property type="entry name" value="LRR_dom_sf"/>
</dbReference>
<reference evidence="4 5" key="1">
    <citation type="journal article" date="2011" name="Cell">
        <title>Insight into structure and assembly of the nuclear pore complex by utilizing the genome of a eukaryotic thermophile.</title>
        <authorList>
            <person name="Amlacher S."/>
            <person name="Sarges P."/>
            <person name="Flemming D."/>
            <person name="van Noort V."/>
            <person name="Kunze R."/>
            <person name="Devos D.P."/>
            <person name="Arumugam M."/>
            <person name="Bork P."/>
            <person name="Hurt E."/>
        </authorList>
    </citation>
    <scope>NUCLEOTIDE SEQUENCE [LARGE SCALE GENOMIC DNA]</scope>
    <source>
        <strain evidence="5">DSM 1495 / CBS 144.50 / IMI 039719</strain>
    </source>
</reference>
<feature type="compositionally biased region" description="Low complexity" evidence="3">
    <location>
        <begin position="293"/>
        <end position="304"/>
    </location>
</feature>
<dbReference type="EMBL" id="GL988043">
    <property type="protein sequence ID" value="EGS19995.1"/>
    <property type="molecule type" value="Genomic_DNA"/>
</dbReference>
<dbReference type="Pfam" id="PF13516">
    <property type="entry name" value="LRR_6"/>
    <property type="match status" value="1"/>
</dbReference>
<feature type="region of interest" description="Disordered" evidence="3">
    <location>
        <begin position="1"/>
        <end position="404"/>
    </location>
</feature>
<dbReference type="RefSeq" id="XP_006694880.1">
    <property type="nucleotide sequence ID" value="XM_006694817.1"/>
</dbReference>
<dbReference type="OMA" id="SWQIKSG"/>
<organism evidence="5">
    <name type="scientific">Chaetomium thermophilum (strain DSM 1495 / CBS 144.50 / IMI 039719)</name>
    <name type="common">Thermochaetoides thermophila</name>
    <dbReference type="NCBI Taxonomy" id="759272"/>
    <lineage>
        <taxon>Eukaryota</taxon>
        <taxon>Fungi</taxon>
        <taxon>Dikarya</taxon>
        <taxon>Ascomycota</taxon>
        <taxon>Pezizomycotina</taxon>
        <taxon>Sordariomycetes</taxon>
        <taxon>Sordariomycetidae</taxon>
        <taxon>Sordariales</taxon>
        <taxon>Chaetomiaceae</taxon>
        <taxon>Thermochaetoides</taxon>
    </lineage>
</organism>
<evidence type="ECO:0000256" key="3">
    <source>
        <dbReference type="SAM" id="MobiDB-lite"/>
    </source>
</evidence>
<feature type="compositionally biased region" description="Polar residues" evidence="3">
    <location>
        <begin position="144"/>
        <end position="154"/>
    </location>
</feature>
<dbReference type="SMART" id="SM00369">
    <property type="entry name" value="LRR_TYP"/>
    <property type="match status" value="9"/>
</dbReference>
<accession>G0S984</accession>
<feature type="compositionally biased region" description="Polar residues" evidence="3">
    <location>
        <begin position="73"/>
        <end position="112"/>
    </location>
</feature>
<feature type="compositionally biased region" description="Polar residues" evidence="3">
    <location>
        <begin position="366"/>
        <end position="376"/>
    </location>
</feature>
<feature type="compositionally biased region" description="Basic and acidic residues" evidence="3">
    <location>
        <begin position="876"/>
        <end position="889"/>
    </location>
</feature>
<dbReference type="InterPro" id="IPR001611">
    <property type="entry name" value="Leu-rich_rpt"/>
</dbReference>
<evidence type="ECO:0000256" key="1">
    <source>
        <dbReference type="ARBA" id="ARBA00022614"/>
    </source>
</evidence>
<dbReference type="Pfam" id="PF13855">
    <property type="entry name" value="LRR_8"/>
    <property type="match status" value="1"/>
</dbReference>
<evidence type="ECO:0000313" key="5">
    <source>
        <dbReference type="Proteomes" id="UP000008066"/>
    </source>
</evidence>
<keyword evidence="1" id="KW-0433">Leucine-rich repeat</keyword>
<dbReference type="SUPFAM" id="SSF52058">
    <property type="entry name" value="L domain-like"/>
    <property type="match status" value="2"/>
</dbReference>
<evidence type="ECO:0000313" key="4">
    <source>
        <dbReference type="EMBL" id="EGS19995.1"/>
    </source>
</evidence>
<keyword evidence="5" id="KW-1185">Reference proteome</keyword>
<feature type="compositionally biased region" description="Polar residues" evidence="3">
    <location>
        <begin position="892"/>
        <end position="906"/>
    </location>
</feature>
<dbReference type="InterPro" id="IPR003591">
    <property type="entry name" value="Leu-rich_rpt_typical-subtyp"/>
</dbReference>
<dbReference type="InterPro" id="IPR050216">
    <property type="entry name" value="LRR_domain-containing"/>
</dbReference>
<feature type="region of interest" description="Disordered" evidence="3">
    <location>
        <begin position="813"/>
        <end position="933"/>
    </location>
</feature>
<feature type="compositionally biased region" description="Polar residues" evidence="3">
    <location>
        <begin position="189"/>
        <end position="199"/>
    </location>
</feature>
<name>G0S984_CHATD</name>
<feature type="compositionally biased region" description="Basic and acidic residues" evidence="3">
    <location>
        <begin position="813"/>
        <end position="823"/>
    </location>
</feature>
<dbReference type="STRING" id="759272.G0S984"/>
<gene>
    <name evidence="4" type="ORF">CTHT_0044910</name>
</gene>
<dbReference type="Proteomes" id="UP000008066">
    <property type="component" value="Unassembled WGS sequence"/>
</dbReference>
<evidence type="ECO:0000256" key="2">
    <source>
        <dbReference type="ARBA" id="ARBA00022737"/>
    </source>
</evidence>
<dbReference type="AlphaFoldDB" id="G0S984"/>
<dbReference type="SMART" id="SM00364">
    <property type="entry name" value="LRR_BAC"/>
    <property type="match status" value="7"/>
</dbReference>
<proteinExistence type="predicted"/>
<dbReference type="GO" id="GO:0005737">
    <property type="term" value="C:cytoplasm"/>
    <property type="evidence" value="ECO:0007669"/>
    <property type="project" value="TreeGrafter"/>
</dbReference>